<evidence type="ECO:0000313" key="1">
    <source>
        <dbReference type="EMBL" id="KKM90585.1"/>
    </source>
</evidence>
<comment type="caution">
    <text evidence="1">The sequence shown here is derived from an EMBL/GenBank/DDBJ whole genome shotgun (WGS) entry which is preliminary data.</text>
</comment>
<sequence length="51" mass="5946">MVLKKLKTIMRAPPGKKPTRFRFVGDIRLGFRGKKMVVEITKFKEVKKGKK</sequence>
<dbReference type="EMBL" id="LAZR01006653">
    <property type="protein sequence ID" value="KKM90585.1"/>
    <property type="molecule type" value="Genomic_DNA"/>
</dbReference>
<proteinExistence type="predicted"/>
<gene>
    <name evidence="1" type="ORF">LCGC14_1237180</name>
</gene>
<dbReference type="AlphaFoldDB" id="A0A0F9NP35"/>
<reference evidence="1" key="1">
    <citation type="journal article" date="2015" name="Nature">
        <title>Complex archaea that bridge the gap between prokaryotes and eukaryotes.</title>
        <authorList>
            <person name="Spang A."/>
            <person name="Saw J.H."/>
            <person name="Jorgensen S.L."/>
            <person name="Zaremba-Niedzwiedzka K."/>
            <person name="Martijn J."/>
            <person name="Lind A.E."/>
            <person name="van Eijk R."/>
            <person name="Schleper C."/>
            <person name="Guy L."/>
            <person name="Ettema T.J."/>
        </authorList>
    </citation>
    <scope>NUCLEOTIDE SEQUENCE</scope>
</reference>
<name>A0A0F9NP35_9ZZZZ</name>
<accession>A0A0F9NP35</accession>
<organism evidence="1">
    <name type="scientific">marine sediment metagenome</name>
    <dbReference type="NCBI Taxonomy" id="412755"/>
    <lineage>
        <taxon>unclassified sequences</taxon>
        <taxon>metagenomes</taxon>
        <taxon>ecological metagenomes</taxon>
    </lineage>
</organism>
<protein>
    <submittedName>
        <fullName evidence="1">Uncharacterized protein</fullName>
    </submittedName>
</protein>